<dbReference type="InterPro" id="IPR008930">
    <property type="entry name" value="Terpenoid_cyclase/PrenylTrfase"/>
</dbReference>
<reference evidence="1 3" key="1">
    <citation type="journal article" date="2011" name="Nature">
        <title>The Medicago genome provides insight into the evolution of rhizobial symbioses.</title>
        <authorList>
            <person name="Young N.D."/>
            <person name="Debelle F."/>
            <person name="Oldroyd G.E."/>
            <person name="Geurts R."/>
            <person name="Cannon S.B."/>
            <person name="Udvardi M.K."/>
            <person name="Benedito V.A."/>
            <person name="Mayer K.F."/>
            <person name="Gouzy J."/>
            <person name="Schoof H."/>
            <person name="Van de Peer Y."/>
            <person name="Proost S."/>
            <person name="Cook D.R."/>
            <person name="Meyers B.C."/>
            <person name="Spannagl M."/>
            <person name="Cheung F."/>
            <person name="De Mita S."/>
            <person name="Krishnakumar V."/>
            <person name="Gundlach H."/>
            <person name="Zhou S."/>
            <person name="Mudge J."/>
            <person name="Bharti A.K."/>
            <person name="Murray J.D."/>
            <person name="Naoumkina M.A."/>
            <person name="Rosen B."/>
            <person name="Silverstein K.A."/>
            <person name="Tang H."/>
            <person name="Rombauts S."/>
            <person name="Zhao P.X."/>
            <person name="Zhou P."/>
            <person name="Barbe V."/>
            <person name="Bardou P."/>
            <person name="Bechner M."/>
            <person name="Bellec A."/>
            <person name="Berger A."/>
            <person name="Berges H."/>
            <person name="Bidwell S."/>
            <person name="Bisseling T."/>
            <person name="Choisne N."/>
            <person name="Couloux A."/>
            <person name="Denny R."/>
            <person name="Deshpande S."/>
            <person name="Dai X."/>
            <person name="Doyle J.J."/>
            <person name="Dudez A.M."/>
            <person name="Farmer A.D."/>
            <person name="Fouteau S."/>
            <person name="Franken C."/>
            <person name="Gibelin C."/>
            <person name="Gish J."/>
            <person name="Goldstein S."/>
            <person name="Gonzalez A.J."/>
            <person name="Green P.J."/>
            <person name="Hallab A."/>
            <person name="Hartog M."/>
            <person name="Hua A."/>
            <person name="Humphray S.J."/>
            <person name="Jeong D.H."/>
            <person name="Jing Y."/>
            <person name="Jocker A."/>
            <person name="Kenton S.M."/>
            <person name="Kim D.J."/>
            <person name="Klee K."/>
            <person name="Lai H."/>
            <person name="Lang C."/>
            <person name="Lin S."/>
            <person name="Macmil S.L."/>
            <person name="Magdelenat G."/>
            <person name="Matthews L."/>
            <person name="McCorrison J."/>
            <person name="Monaghan E.L."/>
            <person name="Mun J.H."/>
            <person name="Najar F.Z."/>
            <person name="Nicholson C."/>
            <person name="Noirot C."/>
            <person name="O'Bleness M."/>
            <person name="Paule C.R."/>
            <person name="Poulain J."/>
            <person name="Prion F."/>
            <person name="Qin B."/>
            <person name="Qu C."/>
            <person name="Retzel E.F."/>
            <person name="Riddle C."/>
            <person name="Sallet E."/>
            <person name="Samain S."/>
            <person name="Samson N."/>
            <person name="Sanders I."/>
            <person name="Saurat O."/>
            <person name="Scarpelli C."/>
            <person name="Schiex T."/>
            <person name="Segurens B."/>
            <person name="Severin A.J."/>
            <person name="Sherrier D.J."/>
            <person name="Shi R."/>
            <person name="Sims S."/>
            <person name="Singer S.R."/>
            <person name="Sinharoy S."/>
            <person name="Sterck L."/>
            <person name="Viollet A."/>
            <person name="Wang B.B."/>
            <person name="Wang K."/>
            <person name="Wang M."/>
            <person name="Wang X."/>
            <person name="Warfsmann J."/>
            <person name="Weissenbach J."/>
            <person name="White D.D."/>
            <person name="White J.D."/>
            <person name="Wiley G.B."/>
            <person name="Wincker P."/>
            <person name="Xing Y."/>
            <person name="Yang L."/>
            <person name="Yao Z."/>
            <person name="Ying F."/>
            <person name="Zhai J."/>
            <person name="Zhou L."/>
            <person name="Zuber A."/>
            <person name="Denarie J."/>
            <person name="Dixon R.A."/>
            <person name="May G.D."/>
            <person name="Schwartz D.C."/>
            <person name="Rogers J."/>
            <person name="Quetier F."/>
            <person name="Town C.D."/>
            <person name="Roe B.A."/>
        </authorList>
    </citation>
    <scope>NUCLEOTIDE SEQUENCE [LARGE SCALE GENOMIC DNA]</scope>
    <source>
        <strain evidence="1">A17</strain>
        <strain evidence="2 3">cv. Jemalong A17</strain>
    </source>
</reference>
<dbReference type="PaxDb" id="3880-AES77444"/>
<dbReference type="Gene3D" id="1.50.10.130">
    <property type="entry name" value="Terpene synthase, N-terminal domain"/>
    <property type="match status" value="1"/>
</dbReference>
<evidence type="ECO:0000313" key="2">
    <source>
        <dbReference type="EnsemblPlants" id="AES77444"/>
    </source>
</evidence>
<protein>
    <submittedName>
        <fullName evidence="1">Amino-terminal domain terpene synthase</fullName>
    </submittedName>
</protein>
<dbReference type="GO" id="GO:0010333">
    <property type="term" value="F:terpene synthase activity"/>
    <property type="evidence" value="ECO:0007669"/>
    <property type="project" value="InterPro"/>
</dbReference>
<dbReference type="Proteomes" id="UP000002051">
    <property type="component" value="Unassembled WGS sequence"/>
</dbReference>
<dbReference type="AlphaFoldDB" id="G7L104"/>
<evidence type="ECO:0000313" key="3">
    <source>
        <dbReference type="Proteomes" id="UP000002051"/>
    </source>
</evidence>
<keyword evidence="3" id="KW-1185">Reference proteome</keyword>
<proteinExistence type="predicted"/>
<gene>
    <name evidence="1" type="ordered locus">MTR_7g010700</name>
</gene>
<organism evidence="1 3">
    <name type="scientific">Medicago truncatula</name>
    <name type="common">Barrel medic</name>
    <name type="synonym">Medicago tribuloides</name>
    <dbReference type="NCBI Taxonomy" id="3880"/>
    <lineage>
        <taxon>Eukaryota</taxon>
        <taxon>Viridiplantae</taxon>
        <taxon>Streptophyta</taxon>
        <taxon>Embryophyta</taxon>
        <taxon>Tracheophyta</taxon>
        <taxon>Spermatophyta</taxon>
        <taxon>Magnoliopsida</taxon>
        <taxon>eudicotyledons</taxon>
        <taxon>Gunneridae</taxon>
        <taxon>Pentapetalae</taxon>
        <taxon>rosids</taxon>
        <taxon>fabids</taxon>
        <taxon>Fabales</taxon>
        <taxon>Fabaceae</taxon>
        <taxon>Papilionoideae</taxon>
        <taxon>50 kb inversion clade</taxon>
        <taxon>NPAAA clade</taxon>
        <taxon>Hologalegina</taxon>
        <taxon>IRL clade</taxon>
        <taxon>Trifolieae</taxon>
        <taxon>Medicago</taxon>
    </lineage>
</organism>
<sequence>MVLVARYAKENEKLRLGAGVFLLSVNGGGWFEECIGRKDDILSNFLDVIDNRFSSDAKYFIELVEASHLGLEDEKILDVAKMFAIF</sequence>
<evidence type="ECO:0000313" key="1">
    <source>
        <dbReference type="EMBL" id="AES77444.1"/>
    </source>
</evidence>
<dbReference type="HOGENOM" id="CLU_2501368_0_0_1"/>
<name>G7L104_MEDTR</name>
<reference evidence="1 3" key="2">
    <citation type="journal article" date="2014" name="BMC Genomics">
        <title>An improved genome release (version Mt4.0) for the model legume Medicago truncatula.</title>
        <authorList>
            <person name="Tang H."/>
            <person name="Krishnakumar V."/>
            <person name="Bidwell S."/>
            <person name="Rosen B."/>
            <person name="Chan A."/>
            <person name="Zhou S."/>
            <person name="Gentzbittel L."/>
            <person name="Childs K.L."/>
            <person name="Yandell M."/>
            <person name="Gundlach H."/>
            <person name="Mayer K.F."/>
            <person name="Schwartz D.C."/>
            <person name="Town C.D."/>
        </authorList>
    </citation>
    <scope>GENOME REANNOTATION</scope>
    <source>
        <strain evidence="2 3">cv. Jemalong A17</strain>
    </source>
</reference>
<dbReference type="SUPFAM" id="SSF48239">
    <property type="entry name" value="Terpenoid cyclases/Protein prenyltransferases"/>
    <property type="match status" value="1"/>
</dbReference>
<reference evidence="2" key="3">
    <citation type="submission" date="2015-04" db="UniProtKB">
        <authorList>
            <consortium name="EnsemblPlants"/>
        </authorList>
    </citation>
    <scope>IDENTIFICATION</scope>
    <source>
        <strain evidence="2">cv. Jemalong A17</strain>
    </source>
</reference>
<dbReference type="EnsemblPlants" id="AES77444">
    <property type="protein sequence ID" value="AES77444"/>
    <property type="gene ID" value="MTR_7g010700"/>
</dbReference>
<accession>G7L104</accession>
<dbReference type="EMBL" id="CM001223">
    <property type="protein sequence ID" value="AES77444.1"/>
    <property type="molecule type" value="Genomic_DNA"/>
</dbReference>
<dbReference type="InterPro" id="IPR036965">
    <property type="entry name" value="Terpene_synth_N_sf"/>
</dbReference>